<sequence length="257" mass="29742">MFQNIYPVFEPKRLLKKEMLENLRDFPRSLFGLQYQNYSDGILYGCDITGTETGMILLPGILCYKGVPYFLERPYPVSCKAEGKMAYVKVHFWDKTIGSGGEEYLSQIIVDEQEPDAEQELELARFKLQAGARLRSDYVDFYDYETEFDTVNRIYVPYAAPDHPGIWPQILKSFARELLKYAVTDPWDCAFCLQCLQRKEAMPYEAVRAYLHARLGQNKEYTNMQMYGALKRILGEAGGREEIPGQTRKKEGTLLML</sequence>
<comment type="caution">
    <text evidence="1">The sequence shown here is derived from an EMBL/GenBank/DDBJ whole genome shotgun (WGS) entry which is preliminary data.</text>
</comment>
<organism evidence="1 2">
    <name type="scientific">Waltera acetigignens</name>
    <dbReference type="NCBI Taxonomy" id="2981769"/>
    <lineage>
        <taxon>Bacteria</taxon>
        <taxon>Bacillati</taxon>
        <taxon>Bacillota</taxon>
        <taxon>Clostridia</taxon>
        <taxon>Lachnospirales</taxon>
        <taxon>Lachnospiraceae</taxon>
        <taxon>Waltera</taxon>
    </lineage>
</organism>
<dbReference type="EMBL" id="JAJEPV010000045">
    <property type="protein sequence ID" value="MCC2120825.1"/>
    <property type="molecule type" value="Genomic_DNA"/>
</dbReference>
<keyword evidence="2" id="KW-1185">Reference proteome</keyword>
<gene>
    <name evidence="1" type="ORF">LKD75_14715</name>
</gene>
<accession>A0AAE3D9F3</accession>
<reference evidence="1 2" key="1">
    <citation type="submission" date="2021-10" db="EMBL/GenBank/DDBJ databases">
        <title>Anaerobic single-cell dispensing facilitates the cultivation of human gut bacteria.</title>
        <authorList>
            <person name="Afrizal A."/>
        </authorList>
    </citation>
    <scope>NUCLEOTIDE SEQUENCE [LARGE SCALE GENOMIC DNA]</scope>
    <source>
        <strain evidence="1 2">CLA-AA-H273</strain>
    </source>
</reference>
<dbReference type="Proteomes" id="UP001197795">
    <property type="component" value="Unassembled WGS sequence"/>
</dbReference>
<protein>
    <submittedName>
        <fullName evidence="1">Uncharacterized protein</fullName>
    </submittedName>
</protein>
<proteinExistence type="predicted"/>
<dbReference type="RefSeq" id="WP_118669019.1">
    <property type="nucleotide sequence ID" value="NZ_JAJEPV010000045.1"/>
</dbReference>
<evidence type="ECO:0000313" key="2">
    <source>
        <dbReference type="Proteomes" id="UP001197795"/>
    </source>
</evidence>
<evidence type="ECO:0000313" key="1">
    <source>
        <dbReference type="EMBL" id="MCC2120825.1"/>
    </source>
</evidence>
<name>A0AAE3D9F3_9FIRM</name>
<dbReference type="AlphaFoldDB" id="A0AAE3D9F3"/>